<keyword evidence="2" id="KW-0732">Signal</keyword>
<evidence type="ECO:0000256" key="2">
    <source>
        <dbReference type="SAM" id="SignalP"/>
    </source>
</evidence>
<name>A0AAV4PW05_CAEEX</name>
<evidence type="ECO:0000313" key="4">
    <source>
        <dbReference type="Proteomes" id="UP001054945"/>
    </source>
</evidence>
<gene>
    <name evidence="3" type="ORF">CEXT_688701</name>
</gene>
<proteinExistence type="predicted"/>
<reference evidence="3 4" key="1">
    <citation type="submission" date="2021-06" db="EMBL/GenBank/DDBJ databases">
        <title>Caerostris extrusa draft genome.</title>
        <authorList>
            <person name="Kono N."/>
            <person name="Arakawa K."/>
        </authorList>
    </citation>
    <scope>NUCLEOTIDE SEQUENCE [LARGE SCALE GENOMIC DNA]</scope>
</reference>
<dbReference type="Proteomes" id="UP001054945">
    <property type="component" value="Unassembled WGS sequence"/>
</dbReference>
<keyword evidence="1" id="KW-0472">Membrane</keyword>
<evidence type="ECO:0000256" key="1">
    <source>
        <dbReference type="SAM" id="Phobius"/>
    </source>
</evidence>
<keyword evidence="1" id="KW-0812">Transmembrane</keyword>
<protein>
    <recommendedName>
        <fullName evidence="5">Secreted protein</fullName>
    </recommendedName>
</protein>
<feature type="non-terminal residue" evidence="3">
    <location>
        <position position="230"/>
    </location>
</feature>
<accession>A0AAV4PW05</accession>
<evidence type="ECO:0008006" key="5">
    <source>
        <dbReference type="Google" id="ProtNLM"/>
    </source>
</evidence>
<keyword evidence="1" id="KW-1133">Transmembrane helix</keyword>
<feature type="transmembrane region" description="Helical" evidence="1">
    <location>
        <begin position="200"/>
        <end position="220"/>
    </location>
</feature>
<comment type="caution">
    <text evidence="3">The sequence shown here is derived from an EMBL/GenBank/DDBJ whole genome shotgun (WGS) entry which is preliminary data.</text>
</comment>
<sequence>MEFFFLFFFSLPIGLTFFLLALHPATFNGAGDVKCHPLVHDAAPLFSVSIPRVYVCVCASACPPFIHAGEADKNENKCASPSVIYFAKMNCGVLSMRLCTAGFWAIDLRQLLRYAIVDGESKRTLHDPFQCIKTSKSVWQTSSGISEKQKKESRNNSFPKPFSILPTIPTAGSKFSMAVPMVVSFDSTQIQSCSPKWNSFLFFSFGLTFFLWLFNLQLVVRRCEIPPAIR</sequence>
<feature type="chain" id="PRO_5044022583" description="Secreted protein" evidence="2">
    <location>
        <begin position="17"/>
        <end position="230"/>
    </location>
</feature>
<evidence type="ECO:0000313" key="3">
    <source>
        <dbReference type="EMBL" id="GIX99974.1"/>
    </source>
</evidence>
<dbReference type="AlphaFoldDB" id="A0AAV4PW05"/>
<keyword evidence="4" id="KW-1185">Reference proteome</keyword>
<organism evidence="3 4">
    <name type="scientific">Caerostris extrusa</name>
    <name type="common">Bark spider</name>
    <name type="synonym">Caerostris bankana</name>
    <dbReference type="NCBI Taxonomy" id="172846"/>
    <lineage>
        <taxon>Eukaryota</taxon>
        <taxon>Metazoa</taxon>
        <taxon>Ecdysozoa</taxon>
        <taxon>Arthropoda</taxon>
        <taxon>Chelicerata</taxon>
        <taxon>Arachnida</taxon>
        <taxon>Araneae</taxon>
        <taxon>Araneomorphae</taxon>
        <taxon>Entelegynae</taxon>
        <taxon>Araneoidea</taxon>
        <taxon>Araneidae</taxon>
        <taxon>Caerostris</taxon>
    </lineage>
</organism>
<feature type="signal peptide" evidence="2">
    <location>
        <begin position="1"/>
        <end position="16"/>
    </location>
</feature>
<dbReference type="EMBL" id="BPLR01005122">
    <property type="protein sequence ID" value="GIX99974.1"/>
    <property type="molecule type" value="Genomic_DNA"/>
</dbReference>